<sequence>MKKNAGRIRAGKRPKLLFLINSLAGGGAERVFTTILNASSDRLGEVDARVVLLDRDPEKYELPGELDVVRLDCRHKLLKSVAGVQKAVSDFQPDLTLSFLTRANLAAVAAGLRFGHKVVLSERVNTTAHLATGRFPVVSHLMVKHGYRHADRIIAVSDGVAATLQSDFSLPGDRIDIIPNPVDAARIMEAARAEPDLPIHADDITAMGRLVPNKNFALLIRAFARSEWPGRLIILGEGPERDSLERLGRELGLGARLSMPGFVANPYAVIARSGLFVLPSRAEGFSNSLVEAMACGVPVISTDCPSGPALIMQKEKPIDKGTALPATGGFLVRMDDTDGMSAAINQMLDLQDRTIMATAGTNRVEAFSVRRAVERYWAVIDDVLGANAKEG</sequence>
<reference evidence="5 6" key="1">
    <citation type="journal article" date="2013" name="Genome Announc.">
        <title>Draft Genome Sequence of Strain JLT2015T, Belonging to the Family Sphingomonadaceae of the Alphaproteobacteria.</title>
        <authorList>
            <person name="Tang K."/>
            <person name="Liu K."/>
            <person name="Li S."/>
            <person name="Jiao N."/>
        </authorList>
    </citation>
    <scope>NUCLEOTIDE SEQUENCE [LARGE SCALE GENOMIC DNA]</scope>
    <source>
        <strain evidence="5 6">JLT2015</strain>
    </source>
</reference>
<keyword evidence="2 5" id="KW-0808">Transferase</keyword>
<dbReference type="OrthoDB" id="9790710at2"/>
<comment type="caution">
    <text evidence="5">The sequence shown here is derived from an EMBL/GenBank/DDBJ whole genome shotgun (WGS) entry which is preliminary data.</text>
</comment>
<evidence type="ECO:0000256" key="1">
    <source>
        <dbReference type="ARBA" id="ARBA00022676"/>
    </source>
</evidence>
<evidence type="ECO:0000256" key="2">
    <source>
        <dbReference type="ARBA" id="ARBA00022679"/>
    </source>
</evidence>
<dbReference type="Proteomes" id="UP000011717">
    <property type="component" value="Unassembled WGS sequence"/>
</dbReference>
<feature type="domain" description="Glycosyltransferase subfamily 4-like N-terminal" evidence="4">
    <location>
        <begin position="26"/>
        <end position="186"/>
    </location>
</feature>
<dbReference type="GO" id="GO:0016757">
    <property type="term" value="F:glycosyltransferase activity"/>
    <property type="evidence" value="ECO:0007669"/>
    <property type="project" value="UniProtKB-KW"/>
</dbReference>
<evidence type="ECO:0000259" key="3">
    <source>
        <dbReference type="Pfam" id="PF00534"/>
    </source>
</evidence>
<dbReference type="PANTHER" id="PTHR12526:SF510">
    <property type="entry name" value="D-INOSITOL 3-PHOSPHATE GLYCOSYLTRANSFERASE"/>
    <property type="match status" value="1"/>
</dbReference>
<dbReference type="InterPro" id="IPR001296">
    <property type="entry name" value="Glyco_trans_1"/>
</dbReference>
<dbReference type="Pfam" id="PF00534">
    <property type="entry name" value="Glycos_transf_1"/>
    <property type="match status" value="1"/>
</dbReference>
<keyword evidence="6" id="KW-1185">Reference proteome</keyword>
<organism evidence="5 6">
    <name type="scientific">Pacificimonas flava</name>
    <dbReference type="NCBI Taxonomy" id="1234595"/>
    <lineage>
        <taxon>Bacteria</taxon>
        <taxon>Pseudomonadati</taxon>
        <taxon>Pseudomonadota</taxon>
        <taxon>Alphaproteobacteria</taxon>
        <taxon>Sphingomonadales</taxon>
        <taxon>Sphingosinicellaceae</taxon>
        <taxon>Pacificimonas</taxon>
    </lineage>
</organism>
<dbReference type="AlphaFoldDB" id="M2SG54"/>
<evidence type="ECO:0000259" key="4">
    <source>
        <dbReference type="Pfam" id="PF13439"/>
    </source>
</evidence>
<feature type="domain" description="Glycosyl transferase family 1" evidence="3">
    <location>
        <begin position="203"/>
        <end position="351"/>
    </location>
</feature>
<protein>
    <submittedName>
        <fullName evidence="5">Glycosyl transferase, group 1</fullName>
    </submittedName>
</protein>
<gene>
    <name evidence="5" type="ORF">C725_0260</name>
</gene>
<evidence type="ECO:0000313" key="5">
    <source>
        <dbReference type="EMBL" id="EMD84330.1"/>
    </source>
</evidence>
<evidence type="ECO:0000313" key="6">
    <source>
        <dbReference type="Proteomes" id="UP000011717"/>
    </source>
</evidence>
<dbReference type="CDD" id="cd03811">
    <property type="entry name" value="GT4_GT28_WabH-like"/>
    <property type="match status" value="1"/>
</dbReference>
<proteinExistence type="predicted"/>
<dbReference type="EMBL" id="AMRV01000001">
    <property type="protein sequence ID" value="EMD84330.1"/>
    <property type="molecule type" value="Genomic_DNA"/>
</dbReference>
<dbReference type="SUPFAM" id="SSF53756">
    <property type="entry name" value="UDP-Glycosyltransferase/glycogen phosphorylase"/>
    <property type="match status" value="1"/>
</dbReference>
<dbReference type="PATRIC" id="fig|1234595.3.peg.259"/>
<name>M2SG54_9SPHN</name>
<dbReference type="PANTHER" id="PTHR12526">
    <property type="entry name" value="GLYCOSYLTRANSFERASE"/>
    <property type="match status" value="1"/>
</dbReference>
<dbReference type="Gene3D" id="3.40.50.2000">
    <property type="entry name" value="Glycogen Phosphorylase B"/>
    <property type="match status" value="2"/>
</dbReference>
<dbReference type="RefSeq" id="WP_008599655.1">
    <property type="nucleotide sequence ID" value="NZ_AMRV01000001.1"/>
</dbReference>
<accession>M2SG54</accession>
<keyword evidence="1" id="KW-0328">Glycosyltransferase</keyword>
<dbReference type="Pfam" id="PF13439">
    <property type="entry name" value="Glyco_transf_4"/>
    <property type="match status" value="1"/>
</dbReference>
<dbReference type="InterPro" id="IPR028098">
    <property type="entry name" value="Glyco_trans_4-like_N"/>
</dbReference>